<dbReference type="STRING" id="371042.NG99_14705"/>
<evidence type="ECO:0000313" key="3">
    <source>
        <dbReference type="Proteomes" id="UP000030351"/>
    </source>
</evidence>
<dbReference type="EMBL" id="JRUQ01000041">
    <property type="protein sequence ID" value="KGT92319.1"/>
    <property type="molecule type" value="Genomic_DNA"/>
</dbReference>
<organism evidence="2 3">
    <name type="scientific">Erwinia typographi</name>
    <dbReference type="NCBI Taxonomy" id="371042"/>
    <lineage>
        <taxon>Bacteria</taxon>
        <taxon>Pseudomonadati</taxon>
        <taxon>Pseudomonadota</taxon>
        <taxon>Gammaproteobacteria</taxon>
        <taxon>Enterobacterales</taxon>
        <taxon>Erwiniaceae</taxon>
        <taxon>Erwinia</taxon>
    </lineage>
</organism>
<dbReference type="Gene3D" id="3.40.50.1820">
    <property type="entry name" value="alpha/beta hydrolase"/>
    <property type="match status" value="1"/>
</dbReference>
<evidence type="ECO:0000259" key="1">
    <source>
        <dbReference type="Pfam" id="PF12697"/>
    </source>
</evidence>
<sequence length="232" mass="25139">MAMVLLPGVMCDAGLWQAMTEDLAPYGPLVYGDLSQDASLAEMAARVLAQAPARFTLVGFSMGGYVAREMIRQAPERVERLILIATSSQQDSEQTQAFKAATARTLLAASGTFRGLGHKAIALSLSDQRADDQRLQQQIHAMSVRAGKETYCRQLLMARPDDSGLLAQIACPTLVIAAADDRMRTLRESQILADNIPGATLQVIENAGHMVPLEQPKALAAVIIRWLQSHEV</sequence>
<reference evidence="2 3" key="1">
    <citation type="submission" date="2014-10" db="EMBL/GenBank/DDBJ databases">
        <title>Genome sequence of Erwinia typographi M043b.</title>
        <authorList>
            <person name="Chan K.-G."/>
            <person name="Tan W.-S."/>
        </authorList>
    </citation>
    <scope>NUCLEOTIDE SEQUENCE [LARGE SCALE GENOMIC DNA]</scope>
    <source>
        <strain evidence="2 3">M043b</strain>
    </source>
</reference>
<dbReference type="PRINTS" id="PR00111">
    <property type="entry name" value="ABHYDROLASE"/>
</dbReference>
<dbReference type="Proteomes" id="UP000030351">
    <property type="component" value="Unassembled WGS sequence"/>
</dbReference>
<accession>A0A0A3Z3I9</accession>
<dbReference type="eggNOG" id="COG2021">
    <property type="taxonomic scope" value="Bacteria"/>
</dbReference>
<feature type="domain" description="AB hydrolase-1" evidence="1">
    <location>
        <begin position="35"/>
        <end position="221"/>
    </location>
</feature>
<protein>
    <recommendedName>
        <fullName evidence="1">AB hydrolase-1 domain-containing protein</fullName>
    </recommendedName>
</protein>
<dbReference type="InterPro" id="IPR050266">
    <property type="entry name" value="AB_hydrolase_sf"/>
</dbReference>
<name>A0A0A3Z3I9_9GAMM</name>
<comment type="caution">
    <text evidence="2">The sequence shown here is derived from an EMBL/GenBank/DDBJ whole genome shotgun (WGS) entry which is preliminary data.</text>
</comment>
<dbReference type="InterPro" id="IPR000073">
    <property type="entry name" value="AB_hydrolase_1"/>
</dbReference>
<dbReference type="PANTHER" id="PTHR43798">
    <property type="entry name" value="MONOACYLGLYCEROL LIPASE"/>
    <property type="match status" value="1"/>
</dbReference>
<proteinExistence type="predicted"/>
<gene>
    <name evidence="2" type="ORF">NG99_14705</name>
</gene>
<dbReference type="AlphaFoldDB" id="A0A0A3Z3I9"/>
<dbReference type="Pfam" id="PF12697">
    <property type="entry name" value="Abhydrolase_6"/>
    <property type="match status" value="1"/>
</dbReference>
<dbReference type="PANTHER" id="PTHR43798:SF29">
    <property type="entry name" value="AB HYDROLASE-1 DOMAIN-CONTAINING PROTEIN"/>
    <property type="match status" value="1"/>
</dbReference>
<dbReference type="SUPFAM" id="SSF53474">
    <property type="entry name" value="alpha/beta-Hydrolases"/>
    <property type="match status" value="1"/>
</dbReference>
<keyword evidence="3" id="KW-1185">Reference proteome</keyword>
<dbReference type="InterPro" id="IPR029058">
    <property type="entry name" value="AB_hydrolase_fold"/>
</dbReference>
<evidence type="ECO:0000313" key="2">
    <source>
        <dbReference type="EMBL" id="KGT92319.1"/>
    </source>
</evidence>
<dbReference type="OrthoDB" id="2086224at2"/>